<dbReference type="Pfam" id="PF00582">
    <property type="entry name" value="Usp"/>
    <property type="match status" value="2"/>
</dbReference>
<feature type="domain" description="UspA" evidence="2">
    <location>
        <begin position="4"/>
        <end position="147"/>
    </location>
</feature>
<dbReference type="CDD" id="cd00293">
    <property type="entry name" value="USP-like"/>
    <property type="match status" value="2"/>
</dbReference>
<evidence type="ECO:0000256" key="1">
    <source>
        <dbReference type="ARBA" id="ARBA00008791"/>
    </source>
</evidence>
<reference evidence="3 4" key="1">
    <citation type="submission" date="2021-10" db="EMBL/GenBank/DDBJ databases">
        <authorList>
            <person name="Koch H."/>
        </authorList>
    </citation>
    <scope>NUCLEOTIDE SEQUENCE [LARGE SCALE GENOMIC DNA]</scope>
    <source>
        <strain evidence="3">6680</strain>
    </source>
</reference>
<keyword evidence="4" id="KW-1185">Reference proteome</keyword>
<dbReference type="PRINTS" id="PR01438">
    <property type="entry name" value="UNVRSLSTRESS"/>
</dbReference>
<name>A0ABM8Z0J7_9PROT</name>
<dbReference type="Gene3D" id="3.40.50.620">
    <property type="entry name" value="HUPs"/>
    <property type="match status" value="2"/>
</dbReference>
<sequence length="299" mass="33454">MPGIQNLLVATDFSERAQRAEKRAAMLCTGHKCNTAELMTVRESEQLEGLARLMNKSPEAAKTEVTDAVLRELQARTSELSNECGVKFTCTVRFGQPAIEISARSEEIFADLIVIGAHGGNFFTDIFLGNTADKLIRRCRRPLLVVRNEPASPYRNILVPVDFSDDSRQAAQLALQIEPQAEITFLHAYEVMFASKLSYAGVSQDAIDHYRIKTRQEALLTMNKFIDDLNAPRRRIMRDVVLGHPSAIVRDHAEKMQTDLIVIGKHGRSRIEELIVGSVTRDTIHWTKCDIMVVPPLAA</sequence>
<accession>A0ABM8Z0J7</accession>
<dbReference type="InterPro" id="IPR006015">
    <property type="entry name" value="Universal_stress_UspA"/>
</dbReference>
<proteinExistence type="inferred from homology"/>
<dbReference type="PANTHER" id="PTHR46268:SF6">
    <property type="entry name" value="UNIVERSAL STRESS PROTEIN UP12"/>
    <property type="match status" value="1"/>
</dbReference>
<evidence type="ECO:0000313" key="3">
    <source>
        <dbReference type="EMBL" id="CAG9933352.1"/>
    </source>
</evidence>
<evidence type="ECO:0000313" key="4">
    <source>
        <dbReference type="Proteomes" id="UP000839052"/>
    </source>
</evidence>
<dbReference type="InterPro" id="IPR006016">
    <property type="entry name" value="UspA"/>
</dbReference>
<dbReference type="RefSeq" id="WP_239797140.1">
    <property type="nucleotide sequence ID" value="NZ_OU912926.1"/>
</dbReference>
<dbReference type="InterPro" id="IPR014729">
    <property type="entry name" value="Rossmann-like_a/b/a_fold"/>
</dbReference>
<evidence type="ECO:0000259" key="2">
    <source>
        <dbReference type="Pfam" id="PF00582"/>
    </source>
</evidence>
<comment type="similarity">
    <text evidence="1">Belongs to the universal stress protein A family.</text>
</comment>
<dbReference type="Proteomes" id="UP000839052">
    <property type="component" value="Chromosome"/>
</dbReference>
<dbReference type="SUPFAM" id="SSF52402">
    <property type="entry name" value="Adenine nucleotide alpha hydrolases-like"/>
    <property type="match status" value="2"/>
</dbReference>
<dbReference type="PANTHER" id="PTHR46268">
    <property type="entry name" value="STRESS RESPONSE PROTEIN NHAX"/>
    <property type="match status" value="1"/>
</dbReference>
<dbReference type="EMBL" id="OU912926">
    <property type="protein sequence ID" value="CAG9933352.1"/>
    <property type="molecule type" value="Genomic_DNA"/>
</dbReference>
<organism evidence="3 4">
    <name type="scientific">Candidatus Nitrotoga arctica</name>
    <dbReference type="NCBI Taxonomy" id="453162"/>
    <lineage>
        <taxon>Bacteria</taxon>
        <taxon>Pseudomonadati</taxon>
        <taxon>Pseudomonadota</taxon>
        <taxon>Betaproteobacteria</taxon>
        <taxon>Nitrosomonadales</taxon>
        <taxon>Gallionellaceae</taxon>
        <taxon>Candidatus Nitrotoga</taxon>
    </lineage>
</organism>
<feature type="domain" description="UspA" evidence="2">
    <location>
        <begin position="154"/>
        <end position="295"/>
    </location>
</feature>
<protein>
    <submittedName>
        <fullName evidence="3">Nucleotide-binding universal stress protein, UspA family</fullName>
    </submittedName>
</protein>
<gene>
    <name evidence="3" type="ORF">NTG6680_2103</name>
</gene>